<dbReference type="SUPFAM" id="SSF52172">
    <property type="entry name" value="CheY-like"/>
    <property type="match status" value="1"/>
</dbReference>
<evidence type="ECO:0000259" key="8">
    <source>
        <dbReference type="PROSITE" id="PS50110"/>
    </source>
</evidence>
<dbReference type="Pfam" id="PF00486">
    <property type="entry name" value="Trans_reg_C"/>
    <property type="match status" value="1"/>
</dbReference>
<keyword evidence="4 7" id="KW-0238">DNA-binding</keyword>
<dbReference type="Proteomes" id="UP000317178">
    <property type="component" value="Chromosome"/>
</dbReference>
<evidence type="ECO:0000256" key="1">
    <source>
        <dbReference type="ARBA" id="ARBA00022553"/>
    </source>
</evidence>
<dbReference type="InterPro" id="IPR001867">
    <property type="entry name" value="OmpR/PhoB-type_DNA-bd"/>
</dbReference>
<dbReference type="CDD" id="cd00383">
    <property type="entry name" value="trans_reg_C"/>
    <property type="match status" value="1"/>
</dbReference>
<dbReference type="SMART" id="SM00448">
    <property type="entry name" value="REC"/>
    <property type="match status" value="1"/>
</dbReference>
<dbReference type="Gene3D" id="3.40.50.2300">
    <property type="match status" value="1"/>
</dbReference>
<dbReference type="GO" id="GO:0000156">
    <property type="term" value="F:phosphorelay response regulator activity"/>
    <property type="evidence" value="ECO:0007669"/>
    <property type="project" value="TreeGrafter"/>
</dbReference>
<dbReference type="PANTHER" id="PTHR48111:SF4">
    <property type="entry name" value="DNA-BINDING DUAL TRANSCRIPTIONAL REGULATOR OMPR"/>
    <property type="match status" value="1"/>
</dbReference>
<reference evidence="10 11" key="1">
    <citation type="submission" date="2019-02" db="EMBL/GenBank/DDBJ databases">
        <title>Deep-cultivation of Planctomycetes and their phenomic and genomic characterization uncovers novel biology.</title>
        <authorList>
            <person name="Wiegand S."/>
            <person name="Jogler M."/>
            <person name="Boedeker C."/>
            <person name="Pinto D."/>
            <person name="Vollmers J."/>
            <person name="Rivas-Marin E."/>
            <person name="Kohn T."/>
            <person name="Peeters S.H."/>
            <person name="Heuer A."/>
            <person name="Rast P."/>
            <person name="Oberbeckmann S."/>
            <person name="Bunk B."/>
            <person name="Jeske O."/>
            <person name="Meyerdierks A."/>
            <person name="Storesund J.E."/>
            <person name="Kallscheuer N."/>
            <person name="Luecker S."/>
            <person name="Lage O.M."/>
            <person name="Pohl T."/>
            <person name="Merkel B.J."/>
            <person name="Hornburger P."/>
            <person name="Mueller R.-W."/>
            <person name="Bruemmer F."/>
            <person name="Labrenz M."/>
            <person name="Spormann A.M."/>
            <person name="Op den Camp H."/>
            <person name="Overmann J."/>
            <person name="Amann R."/>
            <person name="Jetten M.S.M."/>
            <person name="Mascher T."/>
            <person name="Medema M.H."/>
            <person name="Devos D.P."/>
            <person name="Kaster A.-K."/>
            <person name="Ovreas L."/>
            <person name="Rohde M."/>
            <person name="Galperin M.Y."/>
            <person name="Jogler C."/>
        </authorList>
    </citation>
    <scope>NUCLEOTIDE SEQUENCE [LARGE SCALE GENOMIC DNA]</scope>
    <source>
        <strain evidence="10 11">Pla110</strain>
    </source>
</reference>
<evidence type="ECO:0000256" key="5">
    <source>
        <dbReference type="ARBA" id="ARBA00023163"/>
    </source>
</evidence>
<dbReference type="InterPro" id="IPR001789">
    <property type="entry name" value="Sig_transdc_resp-reg_receiver"/>
</dbReference>
<feature type="DNA-binding region" description="OmpR/PhoB-type" evidence="7">
    <location>
        <begin position="158"/>
        <end position="254"/>
    </location>
</feature>
<dbReference type="InterPro" id="IPR016032">
    <property type="entry name" value="Sig_transdc_resp-reg_C-effctor"/>
</dbReference>
<dbReference type="Gene3D" id="1.10.10.10">
    <property type="entry name" value="Winged helix-like DNA-binding domain superfamily/Winged helix DNA-binding domain"/>
    <property type="match status" value="1"/>
</dbReference>
<feature type="domain" description="Response regulatory" evidence="8">
    <location>
        <begin position="32"/>
        <end position="148"/>
    </location>
</feature>
<dbReference type="EMBL" id="CP036281">
    <property type="protein sequence ID" value="QDU78554.1"/>
    <property type="molecule type" value="Genomic_DNA"/>
</dbReference>
<protein>
    <submittedName>
        <fullName evidence="10">Phosphate regulon transcriptional regulatory protein PhoB</fullName>
    </submittedName>
</protein>
<evidence type="ECO:0000256" key="3">
    <source>
        <dbReference type="ARBA" id="ARBA00023015"/>
    </source>
</evidence>
<keyword evidence="2" id="KW-0902">Two-component regulatory system</keyword>
<feature type="domain" description="OmpR/PhoB-type" evidence="9">
    <location>
        <begin position="158"/>
        <end position="254"/>
    </location>
</feature>
<dbReference type="InterPro" id="IPR036388">
    <property type="entry name" value="WH-like_DNA-bd_sf"/>
</dbReference>
<dbReference type="GO" id="GO:0006355">
    <property type="term" value="P:regulation of DNA-templated transcription"/>
    <property type="evidence" value="ECO:0007669"/>
    <property type="project" value="InterPro"/>
</dbReference>
<dbReference type="InterPro" id="IPR039420">
    <property type="entry name" value="WalR-like"/>
</dbReference>
<dbReference type="SMART" id="SM00862">
    <property type="entry name" value="Trans_reg_C"/>
    <property type="match status" value="1"/>
</dbReference>
<feature type="modified residue" description="4-aspartylphosphate" evidence="6">
    <location>
        <position position="81"/>
    </location>
</feature>
<evidence type="ECO:0000256" key="4">
    <source>
        <dbReference type="ARBA" id="ARBA00023125"/>
    </source>
</evidence>
<evidence type="ECO:0000259" key="9">
    <source>
        <dbReference type="PROSITE" id="PS51755"/>
    </source>
</evidence>
<dbReference type="GO" id="GO:0032993">
    <property type="term" value="C:protein-DNA complex"/>
    <property type="evidence" value="ECO:0007669"/>
    <property type="project" value="TreeGrafter"/>
</dbReference>
<evidence type="ECO:0000256" key="7">
    <source>
        <dbReference type="PROSITE-ProRule" id="PRU01091"/>
    </source>
</evidence>
<keyword evidence="3" id="KW-0805">Transcription regulation</keyword>
<evidence type="ECO:0000256" key="2">
    <source>
        <dbReference type="ARBA" id="ARBA00023012"/>
    </source>
</evidence>
<dbReference type="PROSITE" id="PS51755">
    <property type="entry name" value="OMPR_PHOB"/>
    <property type="match status" value="1"/>
</dbReference>
<dbReference type="GO" id="GO:0000976">
    <property type="term" value="F:transcription cis-regulatory region binding"/>
    <property type="evidence" value="ECO:0007669"/>
    <property type="project" value="TreeGrafter"/>
</dbReference>
<sequence length="256" mass="29120">MTVTVDHQPAVSLTVPHHLNDSRDTPSMARERILIIEDEASLADVLTYNLKNEGYEVLSARDGQMGLELAQQKLPDLILLDLMLPGMDGLQICRHLRNNPKTENIRIMMLTAKSEELDEVIGFNMGADDYVTKPFKLKPLIHRIKAHLRQPARETETQDVIKCHGIEIDRLHHTACADGKELNLTLTEFKLLWMLASHPGRPFSRYELLDTSRGVDANSLERTIDVHIRSLRQKLEDKADLVETVRGVGYRFAREA</sequence>
<dbReference type="KEGG" id="plon:Pla110_02580"/>
<dbReference type="PANTHER" id="PTHR48111">
    <property type="entry name" value="REGULATOR OF RPOS"/>
    <property type="match status" value="1"/>
</dbReference>
<dbReference type="FunFam" id="3.40.50.2300:FF:000001">
    <property type="entry name" value="DNA-binding response regulator PhoB"/>
    <property type="match status" value="1"/>
</dbReference>
<dbReference type="InterPro" id="IPR011006">
    <property type="entry name" value="CheY-like_superfamily"/>
</dbReference>
<dbReference type="SUPFAM" id="SSF46894">
    <property type="entry name" value="C-terminal effector domain of the bipartite response regulators"/>
    <property type="match status" value="1"/>
</dbReference>
<evidence type="ECO:0000256" key="6">
    <source>
        <dbReference type="PROSITE-ProRule" id="PRU00169"/>
    </source>
</evidence>
<keyword evidence="1 6" id="KW-0597">Phosphoprotein</keyword>
<dbReference type="GO" id="GO:0005829">
    <property type="term" value="C:cytosol"/>
    <property type="evidence" value="ECO:0007669"/>
    <property type="project" value="TreeGrafter"/>
</dbReference>
<evidence type="ECO:0000313" key="11">
    <source>
        <dbReference type="Proteomes" id="UP000317178"/>
    </source>
</evidence>
<keyword evidence="11" id="KW-1185">Reference proteome</keyword>
<gene>
    <name evidence="10" type="primary">phoB</name>
    <name evidence="10" type="ORF">Pla110_02580</name>
</gene>
<dbReference type="AlphaFoldDB" id="A0A518CHA6"/>
<keyword evidence="5" id="KW-0804">Transcription</keyword>
<evidence type="ECO:0000313" key="10">
    <source>
        <dbReference type="EMBL" id="QDU78554.1"/>
    </source>
</evidence>
<dbReference type="Pfam" id="PF00072">
    <property type="entry name" value="Response_reg"/>
    <property type="match status" value="1"/>
</dbReference>
<dbReference type="PROSITE" id="PS50110">
    <property type="entry name" value="RESPONSE_REGULATORY"/>
    <property type="match status" value="1"/>
</dbReference>
<accession>A0A518CHA6</accession>
<name>A0A518CHA6_9PLAN</name>
<proteinExistence type="predicted"/>
<organism evidence="10 11">
    <name type="scientific">Polystyrenella longa</name>
    <dbReference type="NCBI Taxonomy" id="2528007"/>
    <lineage>
        <taxon>Bacteria</taxon>
        <taxon>Pseudomonadati</taxon>
        <taxon>Planctomycetota</taxon>
        <taxon>Planctomycetia</taxon>
        <taxon>Planctomycetales</taxon>
        <taxon>Planctomycetaceae</taxon>
        <taxon>Polystyrenella</taxon>
    </lineage>
</organism>